<dbReference type="Proteomes" id="UP001557470">
    <property type="component" value="Unassembled WGS sequence"/>
</dbReference>
<keyword evidence="2" id="KW-1185">Reference proteome</keyword>
<dbReference type="EMBL" id="JAGEUA010000008">
    <property type="protein sequence ID" value="KAL0967764.1"/>
    <property type="molecule type" value="Genomic_DNA"/>
</dbReference>
<dbReference type="PANTHER" id="PTHR34488">
    <property type="entry name" value="SI:CH211-245H14.1-RELATED"/>
    <property type="match status" value="1"/>
</dbReference>
<dbReference type="AlphaFoldDB" id="A0ABD0W8I6"/>
<proteinExistence type="predicted"/>
<name>A0ABD0W8I6_UMBPY</name>
<gene>
    <name evidence="1" type="ORF">UPYG_G00256570</name>
</gene>
<comment type="caution">
    <text evidence="1">The sequence shown here is derived from an EMBL/GenBank/DDBJ whole genome shotgun (WGS) entry which is preliminary data.</text>
</comment>
<evidence type="ECO:0000313" key="1">
    <source>
        <dbReference type="EMBL" id="KAL0967764.1"/>
    </source>
</evidence>
<sequence length="170" mass="18685">MKLFLHLSGNTMGAHEDLKGHLVIRGGCTEVKSVEECDVVIAVCPIVSRAGTDIEAALQHLPGYKPVVLVVLHHTFNPDEIVPDSSKIVNNNKIILTVDCLFHESRGGLLECPRNEAAVKDICRTLNIHPETPSGFVGVCMCLFIWIFHCIGEVKRCESIVTEIITKTKS</sequence>
<evidence type="ECO:0000313" key="2">
    <source>
        <dbReference type="Proteomes" id="UP001557470"/>
    </source>
</evidence>
<dbReference type="PANTHER" id="PTHR34488:SF1">
    <property type="entry name" value="SI:CH211-245H14.1-RELATED"/>
    <property type="match status" value="1"/>
</dbReference>
<accession>A0ABD0W8I6</accession>
<protein>
    <submittedName>
        <fullName evidence="1">Uncharacterized protein</fullName>
    </submittedName>
</protein>
<reference evidence="1 2" key="1">
    <citation type="submission" date="2024-06" db="EMBL/GenBank/DDBJ databases">
        <authorList>
            <person name="Pan Q."/>
            <person name="Wen M."/>
            <person name="Jouanno E."/>
            <person name="Zahm M."/>
            <person name="Klopp C."/>
            <person name="Cabau C."/>
            <person name="Louis A."/>
            <person name="Berthelot C."/>
            <person name="Parey E."/>
            <person name="Roest Crollius H."/>
            <person name="Montfort J."/>
            <person name="Robinson-Rechavi M."/>
            <person name="Bouchez O."/>
            <person name="Lampietro C."/>
            <person name="Lopez Roques C."/>
            <person name="Donnadieu C."/>
            <person name="Postlethwait J."/>
            <person name="Bobe J."/>
            <person name="Verreycken H."/>
            <person name="Guiguen Y."/>
        </authorList>
    </citation>
    <scope>NUCLEOTIDE SEQUENCE [LARGE SCALE GENOMIC DNA]</scope>
    <source>
        <strain evidence="1">Up_M1</strain>
        <tissue evidence="1">Testis</tissue>
    </source>
</reference>
<organism evidence="1 2">
    <name type="scientific">Umbra pygmaea</name>
    <name type="common">Eastern mudminnow</name>
    <dbReference type="NCBI Taxonomy" id="75934"/>
    <lineage>
        <taxon>Eukaryota</taxon>
        <taxon>Metazoa</taxon>
        <taxon>Chordata</taxon>
        <taxon>Craniata</taxon>
        <taxon>Vertebrata</taxon>
        <taxon>Euteleostomi</taxon>
        <taxon>Actinopterygii</taxon>
        <taxon>Neopterygii</taxon>
        <taxon>Teleostei</taxon>
        <taxon>Protacanthopterygii</taxon>
        <taxon>Esociformes</taxon>
        <taxon>Umbridae</taxon>
        <taxon>Umbra</taxon>
    </lineage>
</organism>